<evidence type="ECO:0000256" key="8">
    <source>
        <dbReference type="ARBA" id="ARBA00043090"/>
    </source>
</evidence>
<name>A0ABV7YGA2_9ACTN</name>
<dbReference type="PROSITE" id="PS51318">
    <property type="entry name" value="TAT"/>
    <property type="match status" value="1"/>
</dbReference>
<comment type="similarity">
    <text evidence="1">Belongs to the multicopper oxidase family.</text>
</comment>
<feature type="domain" description="Plastocyanin-like" evidence="10">
    <location>
        <begin position="262"/>
        <end position="347"/>
    </location>
</feature>
<dbReference type="PROSITE" id="PS00080">
    <property type="entry name" value="MULTICOPPER_OXIDASE2"/>
    <property type="match status" value="1"/>
</dbReference>
<dbReference type="InterPro" id="IPR011706">
    <property type="entry name" value="Cu-oxidase_C"/>
</dbReference>
<evidence type="ECO:0000259" key="12">
    <source>
        <dbReference type="Pfam" id="PF07732"/>
    </source>
</evidence>
<evidence type="ECO:0000313" key="14">
    <source>
        <dbReference type="Proteomes" id="UP001595699"/>
    </source>
</evidence>
<organism evidence="13 14">
    <name type="scientific">Tenggerimyces flavus</name>
    <dbReference type="NCBI Taxonomy" id="1708749"/>
    <lineage>
        <taxon>Bacteria</taxon>
        <taxon>Bacillati</taxon>
        <taxon>Actinomycetota</taxon>
        <taxon>Actinomycetes</taxon>
        <taxon>Propionibacteriales</taxon>
        <taxon>Nocardioidaceae</taxon>
        <taxon>Tenggerimyces</taxon>
    </lineage>
</organism>
<dbReference type="Pfam" id="PF07731">
    <property type="entry name" value="Cu-oxidase_2"/>
    <property type="match status" value="1"/>
</dbReference>
<dbReference type="Pfam" id="PF07732">
    <property type="entry name" value="Cu-oxidase_3"/>
    <property type="match status" value="1"/>
</dbReference>
<keyword evidence="14" id="KW-1185">Reference proteome</keyword>
<protein>
    <recommendedName>
        <fullName evidence="6">Multicopper oxidase CueO</fullName>
        <ecNumber evidence="5">1.16.3.4</ecNumber>
    </recommendedName>
    <alternativeName>
        <fullName evidence="7">Copper efflux oxidase</fullName>
    </alternativeName>
    <alternativeName>
        <fullName evidence="8">Cuprous oxidase</fullName>
    </alternativeName>
</protein>
<dbReference type="EC" id="1.16.3.4" evidence="5"/>
<comment type="caution">
    <text evidence="13">The sequence shown here is derived from an EMBL/GenBank/DDBJ whole genome shotgun (WGS) entry which is preliminary data.</text>
</comment>
<evidence type="ECO:0000256" key="6">
    <source>
        <dbReference type="ARBA" id="ARBA00041027"/>
    </source>
</evidence>
<dbReference type="EMBL" id="JBHRZH010000021">
    <property type="protein sequence ID" value="MFC3763834.1"/>
    <property type="molecule type" value="Genomic_DNA"/>
</dbReference>
<evidence type="ECO:0000313" key="13">
    <source>
        <dbReference type="EMBL" id="MFC3763834.1"/>
    </source>
</evidence>
<dbReference type="InterPro" id="IPR045087">
    <property type="entry name" value="Cu-oxidase_fam"/>
</dbReference>
<comment type="catalytic activity">
    <reaction evidence="9">
        <text>4 Cu(+) + O2 + 4 H(+) = 4 Cu(2+) + 2 H2O</text>
        <dbReference type="Rhea" id="RHEA:30083"/>
        <dbReference type="ChEBI" id="CHEBI:15377"/>
        <dbReference type="ChEBI" id="CHEBI:15378"/>
        <dbReference type="ChEBI" id="CHEBI:15379"/>
        <dbReference type="ChEBI" id="CHEBI:29036"/>
        <dbReference type="ChEBI" id="CHEBI:49552"/>
        <dbReference type="EC" id="1.16.3.4"/>
    </reaction>
    <physiologicalReaction direction="left-to-right" evidence="9">
        <dbReference type="Rhea" id="RHEA:30084"/>
    </physiologicalReaction>
</comment>
<evidence type="ECO:0000256" key="7">
    <source>
        <dbReference type="ARBA" id="ARBA00042896"/>
    </source>
</evidence>
<keyword evidence="3" id="KW-0479">Metal-binding</keyword>
<gene>
    <name evidence="13" type="ORF">ACFOUW_23550</name>
</gene>
<dbReference type="InterPro" id="IPR019546">
    <property type="entry name" value="TAT_signal_bac_arc"/>
</dbReference>
<dbReference type="Proteomes" id="UP001595699">
    <property type="component" value="Unassembled WGS sequence"/>
</dbReference>
<evidence type="ECO:0000256" key="2">
    <source>
        <dbReference type="ARBA" id="ARBA00011245"/>
    </source>
</evidence>
<reference evidence="14" key="1">
    <citation type="journal article" date="2019" name="Int. J. Syst. Evol. Microbiol.">
        <title>The Global Catalogue of Microorganisms (GCM) 10K type strain sequencing project: providing services to taxonomists for standard genome sequencing and annotation.</title>
        <authorList>
            <consortium name="The Broad Institute Genomics Platform"/>
            <consortium name="The Broad Institute Genome Sequencing Center for Infectious Disease"/>
            <person name="Wu L."/>
            <person name="Ma J."/>
        </authorList>
    </citation>
    <scope>NUCLEOTIDE SEQUENCE [LARGE SCALE GENOMIC DNA]</scope>
    <source>
        <strain evidence="14">CGMCC 4.7241</strain>
    </source>
</reference>
<dbReference type="NCBIfam" id="TIGR01409">
    <property type="entry name" value="TAT_signal_seq"/>
    <property type="match status" value="1"/>
</dbReference>
<evidence type="ECO:0000256" key="9">
    <source>
        <dbReference type="ARBA" id="ARBA00048092"/>
    </source>
</evidence>
<keyword evidence="4" id="KW-0560">Oxidoreductase</keyword>
<evidence type="ECO:0000259" key="11">
    <source>
        <dbReference type="Pfam" id="PF07731"/>
    </source>
</evidence>
<dbReference type="InterPro" id="IPR011707">
    <property type="entry name" value="Cu-oxidase-like_N"/>
</dbReference>
<dbReference type="SUPFAM" id="SSF49503">
    <property type="entry name" value="Cupredoxins"/>
    <property type="match status" value="3"/>
</dbReference>
<feature type="domain" description="Plastocyanin-like" evidence="12">
    <location>
        <begin position="78"/>
        <end position="206"/>
    </location>
</feature>
<evidence type="ECO:0000259" key="10">
    <source>
        <dbReference type="Pfam" id="PF00394"/>
    </source>
</evidence>
<dbReference type="PANTHER" id="PTHR48267">
    <property type="entry name" value="CUPREDOXIN SUPERFAMILY PROTEIN"/>
    <property type="match status" value="1"/>
</dbReference>
<comment type="subunit">
    <text evidence="2">Monomer.</text>
</comment>
<dbReference type="Gene3D" id="2.60.40.420">
    <property type="entry name" value="Cupredoxins - blue copper proteins"/>
    <property type="match status" value="4"/>
</dbReference>
<evidence type="ECO:0000256" key="1">
    <source>
        <dbReference type="ARBA" id="ARBA00010609"/>
    </source>
</evidence>
<evidence type="ECO:0000256" key="5">
    <source>
        <dbReference type="ARBA" id="ARBA00038978"/>
    </source>
</evidence>
<dbReference type="InterPro" id="IPR001117">
    <property type="entry name" value="Cu-oxidase_2nd"/>
</dbReference>
<feature type="domain" description="Plastocyanin-like" evidence="11">
    <location>
        <begin position="413"/>
        <end position="520"/>
    </location>
</feature>
<dbReference type="InterPro" id="IPR002355">
    <property type="entry name" value="Cu_oxidase_Cu_BS"/>
</dbReference>
<evidence type="ECO:0000256" key="4">
    <source>
        <dbReference type="ARBA" id="ARBA00023002"/>
    </source>
</evidence>
<proteinExistence type="inferred from homology"/>
<dbReference type="InterPro" id="IPR008972">
    <property type="entry name" value="Cupredoxin"/>
</dbReference>
<dbReference type="RefSeq" id="WP_205120968.1">
    <property type="nucleotide sequence ID" value="NZ_JAFBCM010000001.1"/>
</dbReference>
<evidence type="ECO:0000256" key="3">
    <source>
        <dbReference type="ARBA" id="ARBA00022723"/>
    </source>
</evidence>
<dbReference type="InterPro" id="IPR006311">
    <property type="entry name" value="TAT_signal"/>
</dbReference>
<dbReference type="Pfam" id="PF00394">
    <property type="entry name" value="Cu-oxidase"/>
    <property type="match status" value="1"/>
</dbReference>
<accession>A0ABV7YGA2</accession>
<dbReference type="PANTHER" id="PTHR48267:SF1">
    <property type="entry name" value="BILIRUBIN OXIDASE"/>
    <property type="match status" value="1"/>
</dbReference>
<sequence length="521" mass="57612">MKLSRRGFLGVVGGAGAAMLGVAAWRPDGLVGQTGEVLRSTARLPSPFTVPLPIPAVKRPVRTDATTDYYELVQREASVEILPGLKTKIFGYDGTFPGPTIESRSGRRIVVRHRNELPVPTAVHLHGGHTPAEHDGHAIDLLLPEGVTNAQTFSHGMVGKVTTGEREYDYPSKQRAATLWYHDHRMDFTAPQVYRGLAGFQLVRDDDEAALPLPEGERDVPLMIVDRSFDEDGTFLYPSVDSTLKLERGVLPAYMEGVLGDVVLVNGAPWPVLEVDAARYRFRLLNASNARRFRLALESSSGDSVPFTQIGSDGGLLERPVTQERLDIASGERFDVVVDFSQLPVGTTVTLANQLGESPSTSRVMRFVVARKAADDSNVPAQLSRIERLDPAKAVRTRDWFFNRGELVAHSGDHNGWTINSATYDPQRIDAAPKLGDIEIWRFGSDLHHPVHVHLDPFQVLARGGHDPGPYDVGWKDTVDVRPSEYVEVLVRFTDYLGPYLMHCHNLEHEDMAMMATFQTS</sequence>